<evidence type="ECO:0000313" key="2">
    <source>
        <dbReference type="Proteomes" id="UP001521137"/>
    </source>
</evidence>
<gene>
    <name evidence="1" type="ORF">L0668_08705</name>
</gene>
<keyword evidence="2" id="KW-1185">Reference proteome</keyword>
<accession>A0ABS9D5G9</accession>
<protein>
    <submittedName>
        <fullName evidence="1">Uncharacterized protein</fullName>
    </submittedName>
</protein>
<sequence>MNKTLSAKLIGRIRNLKMKVESYLHLKGIPIDDCRDEIESQLKLSVSSKVFQFPLPKNIHYATVKDRPRNSGLTSVGFINSTHVICCDFNEKTSYYSEIIGEKLNILDSHPTITSDGMPVQTDLIDVRKNEFVVSNFYQGSVSHYEVIDHKIKFIREINHNSFKNLHGVRFIPNYDSLLWLAYCGGNNKCHQIYDMKKNKVIHEFSTDQQCQDISFVGKYAVVFARTDHIAKGNVKLTKNSPKNTMFATAYIYELPKNIYEAPPIIKRIWKGNGHIDSTKAGPNGCIYAANQYLDRVDVLKVDQSGIMSLIQTIDGYELPHGLDIKGKELAVTCYQDSTLRVAELTPSNLI</sequence>
<comment type="caution">
    <text evidence="1">The sequence shown here is derived from an EMBL/GenBank/DDBJ whole genome shotgun (WGS) entry which is preliminary data.</text>
</comment>
<proteinExistence type="predicted"/>
<dbReference type="RefSeq" id="WP_235311834.1">
    <property type="nucleotide sequence ID" value="NZ_JAKGAS010000004.1"/>
</dbReference>
<organism evidence="1 2">
    <name type="scientific">Paraglaciecola algarum</name>
    <dbReference type="NCBI Taxonomy" id="3050085"/>
    <lineage>
        <taxon>Bacteria</taxon>
        <taxon>Pseudomonadati</taxon>
        <taxon>Pseudomonadota</taxon>
        <taxon>Gammaproteobacteria</taxon>
        <taxon>Alteromonadales</taxon>
        <taxon>Alteromonadaceae</taxon>
        <taxon>Paraglaciecola</taxon>
    </lineage>
</organism>
<name>A0ABS9D5G9_9ALTE</name>
<dbReference type="SUPFAM" id="SSF75011">
    <property type="entry name" value="3-carboxy-cis,cis-mucoante lactonizing enzyme"/>
    <property type="match status" value="1"/>
</dbReference>
<dbReference type="Proteomes" id="UP001521137">
    <property type="component" value="Unassembled WGS sequence"/>
</dbReference>
<dbReference type="EMBL" id="JAKGAS010000004">
    <property type="protein sequence ID" value="MCF2948183.1"/>
    <property type="molecule type" value="Genomic_DNA"/>
</dbReference>
<reference evidence="1 2" key="1">
    <citation type="submission" date="2022-01" db="EMBL/GenBank/DDBJ databases">
        <title>Paraglaciecola sp. G1-23.</title>
        <authorList>
            <person name="Jin M.S."/>
            <person name="Han D.M."/>
            <person name="Kim H.M."/>
            <person name="Jeon C.O."/>
        </authorList>
    </citation>
    <scope>NUCLEOTIDE SEQUENCE [LARGE SCALE GENOMIC DNA]</scope>
    <source>
        <strain evidence="1 2">G1-23</strain>
    </source>
</reference>
<evidence type="ECO:0000313" key="1">
    <source>
        <dbReference type="EMBL" id="MCF2948183.1"/>
    </source>
</evidence>